<dbReference type="InterPro" id="IPR038718">
    <property type="entry name" value="SNF2-like_sf"/>
</dbReference>
<dbReference type="EMBL" id="LGSR01000022">
    <property type="protein sequence ID" value="KOS17465.1"/>
    <property type="molecule type" value="Genomic_DNA"/>
</dbReference>
<dbReference type="PROSITE" id="PS51192">
    <property type="entry name" value="HELICASE_ATP_BIND_1"/>
    <property type="match status" value="1"/>
</dbReference>
<accession>A0A0M9VS91</accession>
<evidence type="ECO:0000259" key="11">
    <source>
        <dbReference type="PROSITE" id="PS51194"/>
    </source>
</evidence>
<keyword evidence="4" id="KW-0378">Hydrolase</keyword>
<keyword evidence="13" id="KW-1185">Reference proteome</keyword>
<dbReference type="InterPro" id="IPR027417">
    <property type="entry name" value="P-loop_NTPase"/>
</dbReference>
<keyword evidence="5 12" id="KW-0347">Helicase</keyword>
<dbReference type="Pfam" id="PF00271">
    <property type="entry name" value="Helicase_C"/>
    <property type="match status" value="1"/>
</dbReference>
<reference evidence="12 13" key="1">
    <citation type="submission" date="2015-07" db="EMBL/GenBank/DDBJ databases">
        <title>The genome of the fungus Escovopsis weberi, a specialized disease agent of ant agriculture.</title>
        <authorList>
            <person name="de Man T.J."/>
            <person name="Stajich J.E."/>
            <person name="Kubicek C.P."/>
            <person name="Chenthamara K."/>
            <person name="Atanasova L."/>
            <person name="Druzhinina I.S."/>
            <person name="Birnbaum S."/>
            <person name="Barribeau S.M."/>
            <person name="Teiling C."/>
            <person name="Suen G."/>
            <person name="Currie C."/>
            <person name="Gerardo N.M."/>
        </authorList>
    </citation>
    <scope>NUCLEOTIDE SEQUENCE [LARGE SCALE GENOMIC DNA]</scope>
</reference>
<feature type="compositionally biased region" description="Basic and acidic residues" evidence="9">
    <location>
        <begin position="579"/>
        <end position="595"/>
    </location>
</feature>
<keyword evidence="7" id="KW-0238">DNA-binding</keyword>
<dbReference type="Gene3D" id="3.40.50.10810">
    <property type="entry name" value="Tandem AAA-ATPase domain"/>
    <property type="match status" value="1"/>
</dbReference>
<evidence type="ECO:0000256" key="7">
    <source>
        <dbReference type="ARBA" id="ARBA00023125"/>
    </source>
</evidence>
<feature type="domain" description="Helicase ATP-binding" evidence="10">
    <location>
        <begin position="1"/>
        <end position="64"/>
    </location>
</feature>
<evidence type="ECO:0000256" key="3">
    <source>
        <dbReference type="ARBA" id="ARBA00022741"/>
    </source>
</evidence>
<dbReference type="SMART" id="SM00490">
    <property type="entry name" value="HELICc"/>
    <property type="match status" value="1"/>
</dbReference>
<gene>
    <name evidence="12" type="ORF">ESCO_002474</name>
</gene>
<evidence type="ECO:0000256" key="4">
    <source>
        <dbReference type="ARBA" id="ARBA00022801"/>
    </source>
</evidence>
<comment type="caution">
    <text evidence="12">The sequence shown here is derived from an EMBL/GenBank/DDBJ whole genome shotgun (WGS) entry which is preliminary data.</text>
</comment>
<dbReference type="GO" id="GO:0016887">
    <property type="term" value="F:ATP hydrolysis activity"/>
    <property type="evidence" value="ECO:0007669"/>
    <property type="project" value="InterPro"/>
</dbReference>
<dbReference type="CDD" id="cd18793">
    <property type="entry name" value="SF2_C_SNF"/>
    <property type="match status" value="1"/>
</dbReference>
<dbReference type="InterPro" id="IPR044574">
    <property type="entry name" value="ARIP4-like"/>
</dbReference>
<dbReference type="PROSITE" id="PS51194">
    <property type="entry name" value="HELICASE_CTER"/>
    <property type="match status" value="1"/>
</dbReference>
<keyword evidence="8" id="KW-0539">Nucleus</keyword>
<keyword evidence="3" id="KW-0547">Nucleotide-binding</keyword>
<name>A0A0M9VS91_ESCWE</name>
<dbReference type="InterPro" id="IPR001650">
    <property type="entry name" value="Helicase_C-like"/>
</dbReference>
<feature type="region of interest" description="Disordered" evidence="9">
    <location>
        <begin position="186"/>
        <end position="206"/>
    </location>
</feature>
<dbReference type="InterPro" id="IPR014001">
    <property type="entry name" value="Helicase_ATP-bd"/>
</dbReference>
<comment type="similarity">
    <text evidence="2">Belongs to the SNF2/RAD54 helicase family.</text>
</comment>
<comment type="subcellular location">
    <subcellularLocation>
        <location evidence="1">Nucleus</location>
    </subcellularLocation>
</comment>
<evidence type="ECO:0000313" key="13">
    <source>
        <dbReference type="Proteomes" id="UP000053831"/>
    </source>
</evidence>
<feature type="domain" description="Helicase C-terminal" evidence="11">
    <location>
        <begin position="228"/>
        <end position="387"/>
    </location>
</feature>
<evidence type="ECO:0000256" key="5">
    <source>
        <dbReference type="ARBA" id="ARBA00022806"/>
    </source>
</evidence>
<evidence type="ECO:0000313" key="12">
    <source>
        <dbReference type="EMBL" id="KOS17465.1"/>
    </source>
</evidence>
<dbReference type="Pfam" id="PF00176">
    <property type="entry name" value="SNF2-rel_dom"/>
    <property type="match status" value="1"/>
</dbReference>
<dbReference type="PANTHER" id="PTHR45797:SF1">
    <property type="entry name" value="HELICASE ARIP4"/>
    <property type="match status" value="1"/>
</dbReference>
<dbReference type="GO" id="GO:0005634">
    <property type="term" value="C:nucleus"/>
    <property type="evidence" value="ECO:0007669"/>
    <property type="project" value="UniProtKB-SubCell"/>
</dbReference>
<organism evidence="12 13">
    <name type="scientific">Escovopsis weberi</name>
    <dbReference type="NCBI Taxonomy" id="150374"/>
    <lineage>
        <taxon>Eukaryota</taxon>
        <taxon>Fungi</taxon>
        <taxon>Dikarya</taxon>
        <taxon>Ascomycota</taxon>
        <taxon>Pezizomycotina</taxon>
        <taxon>Sordariomycetes</taxon>
        <taxon>Hypocreomycetidae</taxon>
        <taxon>Hypocreales</taxon>
        <taxon>Hypocreaceae</taxon>
        <taxon>Escovopsis</taxon>
    </lineage>
</organism>
<evidence type="ECO:0000256" key="1">
    <source>
        <dbReference type="ARBA" id="ARBA00004123"/>
    </source>
</evidence>
<evidence type="ECO:0000259" key="10">
    <source>
        <dbReference type="PROSITE" id="PS51192"/>
    </source>
</evidence>
<dbReference type="OrthoDB" id="2020972at2759"/>
<evidence type="ECO:0000256" key="8">
    <source>
        <dbReference type="ARBA" id="ARBA00023242"/>
    </source>
</evidence>
<sequence>MEKLLLETPSIVVADEAHTFKNATAKVHQACARFKTGSRIALTGTPLANNVDEYYSMINWVAPNFLGPSKEFNQIYSNPIQVGLDVDSGPGEKREALKMMEVLKRTVAPKVNRAGISCIKSDLPPKYEFVLFVPPTQLQKKLYNMYMGYLDGQPSQARIFGIVNDLTLICNHPRCMRDNAEEIVRRAKKNARSDNGSEEPSSVSEEMASMILKETNSRDMNLPDLSRKVELLLLILEEVRQLNEKVLVFSQSIRTLNYLENLLKMQKRLVLRLDGDTKMGVRQEMVKNFNKGQYEVYLISTRAGGMGLNIQGANRVVIFDAKWNPVVEQQAVGRAYRIGQEKTVYVYYLLVAGSVEEVLHKKGVFKTQLASRLIDKKNPVNWGKRVGAFGLIKSRPPQPLDGFLKRDGILDKLIRYKPGGEAINRIVSTDTFEEEDSSSKVTPDMNIQIEEFMKMENIRRTNPASPSSSASKENFELKLAHKLGQAQNIATLGLAEASSQAARSITAAISDVLKQQAQGVLYDISRWSLLNRLSDDDRFVLASASGLLRPDILASVRAEELERRAKSLNSLSQQQFEEQMQRLRVSDHSGRSMKS</sequence>
<dbReference type="GO" id="GO:0005524">
    <property type="term" value="F:ATP binding"/>
    <property type="evidence" value="ECO:0007669"/>
    <property type="project" value="UniProtKB-KW"/>
</dbReference>
<evidence type="ECO:0000256" key="6">
    <source>
        <dbReference type="ARBA" id="ARBA00022840"/>
    </source>
</evidence>
<evidence type="ECO:0000256" key="2">
    <source>
        <dbReference type="ARBA" id="ARBA00007025"/>
    </source>
</evidence>
<dbReference type="InterPro" id="IPR000330">
    <property type="entry name" value="SNF2_N"/>
</dbReference>
<proteinExistence type="inferred from homology"/>
<dbReference type="GO" id="GO:0003677">
    <property type="term" value="F:DNA binding"/>
    <property type="evidence" value="ECO:0007669"/>
    <property type="project" value="UniProtKB-KW"/>
</dbReference>
<dbReference type="Gene3D" id="3.40.50.300">
    <property type="entry name" value="P-loop containing nucleotide triphosphate hydrolases"/>
    <property type="match status" value="1"/>
</dbReference>
<dbReference type="InterPro" id="IPR049730">
    <property type="entry name" value="SNF2/RAD54-like_C"/>
</dbReference>
<evidence type="ECO:0000256" key="9">
    <source>
        <dbReference type="SAM" id="MobiDB-lite"/>
    </source>
</evidence>
<dbReference type="AlphaFoldDB" id="A0A0M9VS91"/>
<dbReference type="STRING" id="150374.A0A0M9VS91"/>
<dbReference type="SUPFAM" id="SSF52540">
    <property type="entry name" value="P-loop containing nucleoside triphosphate hydrolases"/>
    <property type="match status" value="2"/>
</dbReference>
<dbReference type="Proteomes" id="UP000053831">
    <property type="component" value="Unassembled WGS sequence"/>
</dbReference>
<feature type="region of interest" description="Disordered" evidence="9">
    <location>
        <begin position="573"/>
        <end position="595"/>
    </location>
</feature>
<keyword evidence="6" id="KW-0067">ATP-binding</keyword>
<protein>
    <submittedName>
        <fullName evidence="12">Helicase ARIP4</fullName>
    </submittedName>
</protein>
<dbReference type="PANTHER" id="PTHR45797">
    <property type="entry name" value="RAD54-LIKE"/>
    <property type="match status" value="1"/>
</dbReference>
<dbReference type="GO" id="GO:0004386">
    <property type="term" value="F:helicase activity"/>
    <property type="evidence" value="ECO:0007669"/>
    <property type="project" value="UniProtKB-KW"/>
</dbReference>